<accession>A0A1G6ML72</accession>
<dbReference type="Proteomes" id="UP000199417">
    <property type="component" value="Unassembled WGS sequence"/>
</dbReference>
<reference evidence="1 2" key="1">
    <citation type="submission" date="2016-10" db="EMBL/GenBank/DDBJ databases">
        <authorList>
            <person name="de Groot N.N."/>
        </authorList>
    </citation>
    <scope>NUCLEOTIDE SEQUENCE [LARGE SCALE GENOMIC DNA]</scope>
    <source>
        <strain evidence="1 2">JCM 11308</strain>
    </source>
</reference>
<organism evidence="1 2">
    <name type="scientific">Rhodococcus tukisamuensis</name>
    <dbReference type="NCBI Taxonomy" id="168276"/>
    <lineage>
        <taxon>Bacteria</taxon>
        <taxon>Bacillati</taxon>
        <taxon>Actinomycetota</taxon>
        <taxon>Actinomycetes</taxon>
        <taxon>Mycobacteriales</taxon>
        <taxon>Nocardiaceae</taxon>
        <taxon>Rhodococcus</taxon>
    </lineage>
</organism>
<sequence>MRHSGFGWIAAVQVLPAYRRVAASWPADSGPGLARRPQAPYSRVFDVNAIDLEWPALNLPLRYAGGLTWSDGRGGPEVDV</sequence>
<evidence type="ECO:0000313" key="1">
    <source>
        <dbReference type="EMBL" id="SDC56230.1"/>
    </source>
</evidence>
<proteinExistence type="predicted"/>
<evidence type="ECO:0000313" key="2">
    <source>
        <dbReference type="Proteomes" id="UP000199417"/>
    </source>
</evidence>
<name>A0A1G6ML72_9NOCA</name>
<protein>
    <submittedName>
        <fullName evidence="1">Uncharacterized protein</fullName>
    </submittedName>
</protein>
<keyword evidence="2" id="KW-1185">Reference proteome</keyword>
<gene>
    <name evidence="1" type="ORF">SAMN05444580_101222</name>
</gene>
<dbReference type="AlphaFoldDB" id="A0A1G6ML72"/>
<dbReference type="EMBL" id="FNAB01000001">
    <property type="protein sequence ID" value="SDC56230.1"/>
    <property type="molecule type" value="Genomic_DNA"/>
</dbReference>
<dbReference type="STRING" id="168276.SAMN05444580_101222"/>